<feature type="coiled-coil region" evidence="1">
    <location>
        <begin position="122"/>
        <end position="184"/>
    </location>
</feature>
<dbReference type="Proteomes" id="UP000092666">
    <property type="component" value="Unassembled WGS sequence"/>
</dbReference>
<dbReference type="EMBL" id="KI669504">
    <property type="protein sequence ID" value="OCF33629.1"/>
    <property type="molecule type" value="Genomic_DNA"/>
</dbReference>
<gene>
    <name evidence="3" type="ORF">I316_04703</name>
</gene>
<evidence type="ECO:0000256" key="1">
    <source>
        <dbReference type="SAM" id="Coils"/>
    </source>
</evidence>
<organism evidence="3 4">
    <name type="scientific">Kwoniella heveanensis BCC8398</name>
    <dbReference type="NCBI Taxonomy" id="1296120"/>
    <lineage>
        <taxon>Eukaryota</taxon>
        <taxon>Fungi</taxon>
        <taxon>Dikarya</taxon>
        <taxon>Basidiomycota</taxon>
        <taxon>Agaricomycotina</taxon>
        <taxon>Tremellomycetes</taxon>
        <taxon>Tremellales</taxon>
        <taxon>Cryptococcaceae</taxon>
        <taxon>Kwoniella</taxon>
    </lineage>
</organism>
<evidence type="ECO:0000313" key="4">
    <source>
        <dbReference type="Proteomes" id="UP000092666"/>
    </source>
</evidence>
<keyword evidence="1" id="KW-0175">Coiled coil</keyword>
<dbReference type="AlphaFoldDB" id="A0A1B9GRC4"/>
<name>A0A1B9GRC4_9TREE</name>
<keyword evidence="4" id="KW-1185">Reference proteome</keyword>
<reference evidence="4" key="2">
    <citation type="submission" date="2013-12" db="EMBL/GenBank/DDBJ databases">
        <title>Evolution of pathogenesis and genome organization in the Tremellales.</title>
        <authorList>
            <person name="Cuomo C."/>
            <person name="Litvintseva A."/>
            <person name="Heitman J."/>
            <person name="Chen Y."/>
            <person name="Sun S."/>
            <person name="Springer D."/>
            <person name="Dromer F."/>
            <person name="Young S."/>
            <person name="Zeng Q."/>
            <person name="Chapman S."/>
            <person name="Gujja S."/>
            <person name="Saif S."/>
            <person name="Birren B."/>
        </authorList>
    </citation>
    <scope>NUCLEOTIDE SEQUENCE [LARGE SCALE GENOMIC DNA]</scope>
    <source>
        <strain evidence="4">BCC8398</strain>
    </source>
</reference>
<feature type="region of interest" description="Disordered" evidence="2">
    <location>
        <begin position="652"/>
        <end position="682"/>
    </location>
</feature>
<sequence>MPTPSAIEVLLNPGYRKQEDPKWSEVSVQARLTLNTKGNGPTVVLDAQYKEPTDGQKRDLIVPGVDLFPSAEETKRRLGITADDTSEQVSAADTLQIETFCTNAKPLTDAIVNATRQTSESADQSRQNREKAKKTIDFLTQKIVEDVSAGSNNPTTSGGNADLRQRYADRLAQAKEECTQSNEQMDATSRGSIARDYAFQRVFVCYEAAIKYFSDNEEQGTVSQLRERKQHLVNLASTVCPEDIPIVSDVCDSQIDRFLERFSKAKANIHDQRREIAAASIVSRQRGWQHQLAEFDALSQGHDANTAAAHYFAESSKKQGTFVNKYQSYHKAVDGMPKTAEDWQDIWSSPDYQVGSLDLRTAILHPTDDDDGLTRAEILQVPIFSLDGRTSWAPVEPHTSQIKGPPFIRPAVKAWHFMDERGVLPIEYALNTWKKTLDQNASTDHQTNDNAHLVAEFDTSDAATSQVAGRESRKAYVERARKALASHVMRTQGPRAIATAFSDISRITRSAFETYFDRERLKAEPGTEEEESMLADWRSYGLKTVDERQAAVLSSVHDILASRTEGDESMAHNKGADRLAIDGWNMGLDSSDVKNSLEDRLTQRYGSSRIPTGGEGWKARFMPKNQGKELDPDVYLSEAPLSIREEAVAGLKTSDYEQSEEPNRASAKSGGIPFSEQRVSLI</sequence>
<evidence type="ECO:0000256" key="2">
    <source>
        <dbReference type="SAM" id="MobiDB-lite"/>
    </source>
</evidence>
<protein>
    <submittedName>
        <fullName evidence="3">Uncharacterized protein</fullName>
    </submittedName>
</protein>
<accession>A0A1B9GRC4</accession>
<evidence type="ECO:0000313" key="3">
    <source>
        <dbReference type="EMBL" id="OCF33629.1"/>
    </source>
</evidence>
<proteinExistence type="predicted"/>
<reference evidence="3 4" key="1">
    <citation type="submission" date="2013-07" db="EMBL/GenBank/DDBJ databases">
        <title>The Genome Sequence of Cryptococcus heveanensis BCC8398.</title>
        <authorList>
            <consortium name="The Broad Institute Genome Sequencing Platform"/>
            <person name="Cuomo C."/>
            <person name="Litvintseva A."/>
            <person name="Chen Y."/>
            <person name="Heitman J."/>
            <person name="Sun S."/>
            <person name="Springer D."/>
            <person name="Dromer F."/>
            <person name="Young S.K."/>
            <person name="Zeng Q."/>
            <person name="Gargeya S."/>
            <person name="Fitzgerald M."/>
            <person name="Abouelleil A."/>
            <person name="Alvarado L."/>
            <person name="Berlin A.M."/>
            <person name="Chapman S.B."/>
            <person name="Dewar J."/>
            <person name="Goldberg J."/>
            <person name="Griggs A."/>
            <person name="Gujja S."/>
            <person name="Hansen M."/>
            <person name="Howarth C."/>
            <person name="Imamovic A."/>
            <person name="Larimer J."/>
            <person name="McCowan C."/>
            <person name="Murphy C."/>
            <person name="Pearson M."/>
            <person name="Priest M."/>
            <person name="Roberts A."/>
            <person name="Saif S."/>
            <person name="Shea T."/>
            <person name="Sykes S."/>
            <person name="Wortman J."/>
            <person name="Nusbaum C."/>
            <person name="Birren B."/>
        </authorList>
    </citation>
    <scope>NUCLEOTIDE SEQUENCE [LARGE SCALE GENOMIC DNA]</scope>
    <source>
        <strain evidence="3 4">BCC8398</strain>
    </source>
</reference>